<dbReference type="CDD" id="cd12148">
    <property type="entry name" value="fungal_TF_MHR"/>
    <property type="match status" value="1"/>
</dbReference>
<evidence type="ECO:0000256" key="1">
    <source>
        <dbReference type="ARBA" id="ARBA00004123"/>
    </source>
</evidence>
<dbReference type="GO" id="GO:0006351">
    <property type="term" value="P:DNA-templated transcription"/>
    <property type="evidence" value="ECO:0007669"/>
    <property type="project" value="InterPro"/>
</dbReference>
<feature type="region of interest" description="Disordered" evidence="3">
    <location>
        <begin position="1"/>
        <end position="35"/>
    </location>
</feature>
<evidence type="ECO:0000256" key="3">
    <source>
        <dbReference type="SAM" id="MobiDB-lite"/>
    </source>
</evidence>
<sequence>MTHRRNRSSGLGSTRTRDQDNPVSHQRTHGTRRESLVAQAAPMVPELPSDAGNTSSYPSTGRDSHSVIETGFLGSTSFLSVFADDGTENISSPGLPIPIGPGRARSQAYQRGLTPKLHLVEMLRSSFDKYETLVTDYYKRSFFTVIPGPLILPSLSRMRSFLECPDPENAAGNGLRVRKADADHHLAGKITRNSEGPLHISSSTTLEDFLELYTGRHCRWETIGVILALAGTAAVLSPRQTTSESSGKGSAEGKALAADLLAASDVCISICEQHRGLSDIFIWLRYSNAGLAAHILGDMDNHLYRRFGEFVCDLFALGFHRQRSVESGVPFYLSETRKRIFAAACRRDKNLATFLGRPPHIHRSYCDVSLPRDLDDESVALSGNALNTALDSVDAAGWSQVALPEKKLRPATVIRLRHHTAVLRERVLELCLGQKSDRVVEDASTLIDESHRMWVSIPSEFRYEPDCWGRLPPTACMVVLTVYLEYLYSVFQLRRILCQANYSRQGDLFQVCVQMLSAVLDLVNHSGGRDAILGRYYRIFLFYALPCAGILARELRDCAASGRSLSATVSRSEIIRKLSVIVSWLENADVDPGGERGACVEVTRVVGRLLDEALNTGTSGPSRAETAPHNAALVGNQVRGSERNFQAQNDWPSGPFSSSIPDFNPRAESWLFDHGMTEEYFSWLDRLDSEGAFPGLDYDLDSTL</sequence>
<dbReference type="GO" id="GO:0005634">
    <property type="term" value="C:nucleus"/>
    <property type="evidence" value="ECO:0007669"/>
    <property type="project" value="UniProtKB-SubCell"/>
</dbReference>
<accession>A0A0D2DJP1</accession>
<dbReference type="PANTHER" id="PTHR31001:SF40">
    <property type="entry name" value="ZN(II)2CYS6 TRANSCRIPTION FACTOR (EUROFUNG)"/>
    <property type="match status" value="1"/>
</dbReference>
<dbReference type="InterPro" id="IPR050613">
    <property type="entry name" value="Sec_Metabolite_Reg"/>
</dbReference>
<dbReference type="HOGENOM" id="CLU_013296_2_0_1"/>
<dbReference type="GO" id="GO:0008270">
    <property type="term" value="F:zinc ion binding"/>
    <property type="evidence" value="ECO:0007669"/>
    <property type="project" value="InterPro"/>
</dbReference>
<evidence type="ECO:0000256" key="2">
    <source>
        <dbReference type="ARBA" id="ARBA00023242"/>
    </source>
</evidence>
<dbReference type="Proteomes" id="UP000053342">
    <property type="component" value="Unassembled WGS sequence"/>
</dbReference>
<feature type="domain" description="Xylanolytic transcriptional activator regulatory" evidence="4">
    <location>
        <begin position="282"/>
        <end position="377"/>
    </location>
</feature>
<proteinExistence type="predicted"/>
<dbReference type="PANTHER" id="PTHR31001">
    <property type="entry name" value="UNCHARACTERIZED TRANSCRIPTIONAL REGULATORY PROTEIN"/>
    <property type="match status" value="1"/>
</dbReference>
<keyword evidence="6" id="KW-1185">Reference proteome</keyword>
<reference evidence="5 6" key="1">
    <citation type="submission" date="2015-01" db="EMBL/GenBank/DDBJ databases">
        <title>The Genome Sequence of Exophiala oligosperma CBS72588.</title>
        <authorList>
            <consortium name="The Broad Institute Genomics Platform"/>
            <person name="Cuomo C."/>
            <person name="de Hoog S."/>
            <person name="Gorbushina A."/>
            <person name="Stielow B."/>
            <person name="Teixiera M."/>
            <person name="Abouelleil A."/>
            <person name="Chapman S.B."/>
            <person name="Priest M."/>
            <person name="Young S.K."/>
            <person name="Wortman J."/>
            <person name="Nusbaum C."/>
            <person name="Birren B."/>
        </authorList>
    </citation>
    <scope>NUCLEOTIDE SEQUENCE [LARGE SCALE GENOMIC DNA]</scope>
    <source>
        <strain evidence="5 6">CBS 72588</strain>
    </source>
</reference>
<comment type="subcellular location">
    <subcellularLocation>
        <location evidence="1">Nucleus</location>
    </subcellularLocation>
</comment>
<dbReference type="OrthoDB" id="4898680at2759"/>
<dbReference type="Pfam" id="PF04082">
    <property type="entry name" value="Fungal_trans"/>
    <property type="match status" value="1"/>
</dbReference>
<name>A0A0D2DJP1_9EURO</name>
<gene>
    <name evidence="5" type="ORF">PV06_06183</name>
</gene>
<protein>
    <recommendedName>
        <fullName evidence="4">Xylanolytic transcriptional activator regulatory domain-containing protein</fullName>
    </recommendedName>
</protein>
<evidence type="ECO:0000313" key="5">
    <source>
        <dbReference type="EMBL" id="KIW42655.1"/>
    </source>
</evidence>
<dbReference type="SMART" id="SM00906">
    <property type="entry name" value="Fungal_trans"/>
    <property type="match status" value="1"/>
</dbReference>
<feature type="compositionally biased region" description="Polar residues" evidence="3">
    <location>
        <begin position="51"/>
        <end position="61"/>
    </location>
</feature>
<evidence type="ECO:0000313" key="6">
    <source>
        <dbReference type="Proteomes" id="UP000053342"/>
    </source>
</evidence>
<dbReference type="InterPro" id="IPR007219">
    <property type="entry name" value="XnlR_reg_dom"/>
</dbReference>
<dbReference type="RefSeq" id="XP_016262871.1">
    <property type="nucleotide sequence ID" value="XM_016407267.1"/>
</dbReference>
<dbReference type="GO" id="GO:0003677">
    <property type="term" value="F:DNA binding"/>
    <property type="evidence" value="ECO:0007669"/>
    <property type="project" value="InterPro"/>
</dbReference>
<organism evidence="5 6">
    <name type="scientific">Exophiala oligosperma</name>
    <dbReference type="NCBI Taxonomy" id="215243"/>
    <lineage>
        <taxon>Eukaryota</taxon>
        <taxon>Fungi</taxon>
        <taxon>Dikarya</taxon>
        <taxon>Ascomycota</taxon>
        <taxon>Pezizomycotina</taxon>
        <taxon>Eurotiomycetes</taxon>
        <taxon>Chaetothyriomycetidae</taxon>
        <taxon>Chaetothyriales</taxon>
        <taxon>Herpotrichiellaceae</taxon>
        <taxon>Exophiala</taxon>
    </lineage>
</organism>
<keyword evidence="2" id="KW-0539">Nucleus</keyword>
<dbReference type="GeneID" id="27358257"/>
<evidence type="ECO:0000259" key="4">
    <source>
        <dbReference type="SMART" id="SM00906"/>
    </source>
</evidence>
<dbReference type="AlphaFoldDB" id="A0A0D2DJP1"/>
<dbReference type="VEuPathDB" id="FungiDB:PV06_06183"/>
<dbReference type="EMBL" id="KN847336">
    <property type="protein sequence ID" value="KIW42655.1"/>
    <property type="molecule type" value="Genomic_DNA"/>
</dbReference>
<dbReference type="STRING" id="215243.A0A0D2DJP1"/>
<feature type="region of interest" description="Disordered" evidence="3">
    <location>
        <begin position="44"/>
        <end position="63"/>
    </location>
</feature>